<dbReference type="PANTHER" id="PTHR46438:SF11">
    <property type="entry name" value="LIPASE-RELATED"/>
    <property type="match status" value="1"/>
</dbReference>
<dbReference type="InterPro" id="IPR000073">
    <property type="entry name" value="AB_hydrolase_1"/>
</dbReference>
<keyword evidence="1" id="KW-0450">Lipoyl</keyword>
<dbReference type="Gene3D" id="3.40.50.1820">
    <property type="entry name" value="alpha/beta hydrolase"/>
    <property type="match status" value="1"/>
</dbReference>
<dbReference type="PROSITE" id="PS00189">
    <property type="entry name" value="LIPOYL"/>
    <property type="match status" value="1"/>
</dbReference>
<organism evidence="3">
    <name type="scientific">hydrothermal vent metagenome</name>
    <dbReference type="NCBI Taxonomy" id="652676"/>
    <lineage>
        <taxon>unclassified sequences</taxon>
        <taxon>metagenomes</taxon>
        <taxon>ecological metagenomes</taxon>
    </lineage>
</organism>
<dbReference type="SUPFAM" id="SSF51230">
    <property type="entry name" value="Single hybrid motif"/>
    <property type="match status" value="1"/>
</dbReference>
<feature type="domain" description="Lipoyl-binding" evidence="2">
    <location>
        <begin position="3"/>
        <end position="78"/>
    </location>
</feature>
<evidence type="ECO:0000313" key="3">
    <source>
        <dbReference type="EMBL" id="VAV93709.1"/>
    </source>
</evidence>
<dbReference type="InterPro" id="IPR029058">
    <property type="entry name" value="AB_hydrolase_fold"/>
</dbReference>
<proteinExistence type="predicted"/>
<dbReference type="InterPro" id="IPR003016">
    <property type="entry name" value="2-oxoA_DH_lipoyl-BS"/>
</dbReference>
<keyword evidence="3" id="KW-0808">Transferase</keyword>
<dbReference type="InterPro" id="IPR011053">
    <property type="entry name" value="Single_hybrid_motif"/>
</dbReference>
<accession>A0A3B0RPA1</accession>
<dbReference type="PROSITE" id="PS50968">
    <property type="entry name" value="BIOTINYL_LIPOYL"/>
    <property type="match status" value="1"/>
</dbReference>
<dbReference type="InterPro" id="IPR000089">
    <property type="entry name" value="Biotin_lipoyl"/>
</dbReference>
<dbReference type="PRINTS" id="PR00111">
    <property type="entry name" value="ABHYDROLASE"/>
</dbReference>
<dbReference type="SUPFAM" id="SSF53474">
    <property type="entry name" value="alpha/beta-Hydrolases"/>
    <property type="match status" value="1"/>
</dbReference>
<evidence type="ECO:0000259" key="2">
    <source>
        <dbReference type="PROSITE" id="PS50968"/>
    </source>
</evidence>
<dbReference type="Pfam" id="PF00364">
    <property type="entry name" value="Biotin_lipoyl"/>
    <property type="match status" value="1"/>
</dbReference>
<dbReference type="GO" id="GO:0004742">
    <property type="term" value="F:dihydrolipoyllysine-residue acetyltransferase activity"/>
    <property type="evidence" value="ECO:0007669"/>
    <property type="project" value="UniProtKB-EC"/>
</dbReference>
<dbReference type="EC" id="2.3.1.12" evidence="3"/>
<dbReference type="Pfam" id="PF00561">
    <property type="entry name" value="Abhydrolase_1"/>
    <property type="match status" value="1"/>
</dbReference>
<dbReference type="CDD" id="cd06849">
    <property type="entry name" value="lipoyl_domain"/>
    <property type="match status" value="1"/>
</dbReference>
<dbReference type="EMBL" id="UOED01000083">
    <property type="protein sequence ID" value="VAV93709.1"/>
    <property type="molecule type" value="Genomic_DNA"/>
</dbReference>
<keyword evidence="3" id="KW-0012">Acyltransferase</keyword>
<gene>
    <name evidence="3" type="ORF">MNBD_ALPHA02-1017</name>
</gene>
<dbReference type="Gene3D" id="2.40.50.100">
    <property type="match status" value="1"/>
</dbReference>
<name>A0A3B0RPA1_9ZZZZ</name>
<evidence type="ECO:0000256" key="1">
    <source>
        <dbReference type="ARBA" id="ARBA00022823"/>
    </source>
</evidence>
<dbReference type="PANTHER" id="PTHR46438">
    <property type="entry name" value="ALPHA/BETA-HYDROLASES SUPERFAMILY PROTEIN"/>
    <property type="match status" value="1"/>
</dbReference>
<reference evidence="3" key="1">
    <citation type="submission" date="2018-06" db="EMBL/GenBank/DDBJ databases">
        <authorList>
            <person name="Zhirakovskaya E."/>
        </authorList>
    </citation>
    <scope>NUCLEOTIDE SEQUENCE</scope>
</reference>
<protein>
    <submittedName>
        <fullName evidence="3">Dihydrolipoamide acetyltransferase component (E2) of acetoin dehydrogenase complex</fullName>
        <ecNumber evidence="3">2.3.1.12</ecNumber>
    </submittedName>
</protein>
<sequence length="370" mass="39079">MTIKAITVPKWGLSMDEGELIEWHIASGDEVTVGQEIAEIETSKIAGPVEAAVTGKVRRIIAEEGEVLPVGALMAVLAEDSDSDADIEAFIAEFEVQDVSDDTGEDAGAADINHITLGDMDISYRDISPVDLTPGSIPVVLIHGFGGDSNNWLFNQGKIGETHRVIALDLPGHGLSTKKITDGSITGLSAIVAEFLAALDIEQAHLVGHSMGAAVAVQCALEGNIQVASLSLICPALVGRSVTPDYISGFQQARTRKQLKPVLAMLFSNELLVTRELVDDVLKYKRLDGVGGALKEIADKGLGAGELSLGGASMPISIIWGDNDKIIGGAESHNITGENSREYVIENAGHMPHMENAGAVNKILTDLFND</sequence>
<dbReference type="AlphaFoldDB" id="A0A3B0RPA1"/>
<dbReference type="NCBIfam" id="NF011457">
    <property type="entry name" value="PRK14875.1"/>
    <property type="match status" value="1"/>
</dbReference>